<protein>
    <submittedName>
        <fullName evidence="1">Uncharacterized protein</fullName>
    </submittedName>
</protein>
<dbReference type="GeneID" id="20324496"/>
<dbReference type="STRING" id="6198.A0A074Z2N7"/>
<organism evidence="1 2">
    <name type="scientific">Opisthorchis viverrini</name>
    <name type="common">Southeast Asian liver fluke</name>
    <dbReference type="NCBI Taxonomy" id="6198"/>
    <lineage>
        <taxon>Eukaryota</taxon>
        <taxon>Metazoa</taxon>
        <taxon>Spiralia</taxon>
        <taxon>Lophotrochozoa</taxon>
        <taxon>Platyhelminthes</taxon>
        <taxon>Trematoda</taxon>
        <taxon>Digenea</taxon>
        <taxon>Opisthorchiida</taxon>
        <taxon>Opisthorchiata</taxon>
        <taxon>Opisthorchiidae</taxon>
        <taxon>Opisthorchis</taxon>
    </lineage>
</organism>
<reference evidence="1 2" key="1">
    <citation type="submission" date="2013-11" db="EMBL/GenBank/DDBJ databases">
        <title>Opisthorchis viverrini - life in the bile duct.</title>
        <authorList>
            <person name="Young N.D."/>
            <person name="Nagarajan N."/>
            <person name="Lin S.J."/>
            <person name="Korhonen P.K."/>
            <person name="Jex A.R."/>
            <person name="Hall R.S."/>
            <person name="Safavi-Hemami H."/>
            <person name="Kaewkong W."/>
            <person name="Bertrand D."/>
            <person name="Gao S."/>
            <person name="Seet Q."/>
            <person name="Wongkham S."/>
            <person name="Teh B.T."/>
            <person name="Wongkham C."/>
            <person name="Intapan P.M."/>
            <person name="Maleewong W."/>
            <person name="Yang X."/>
            <person name="Hu M."/>
            <person name="Wang Z."/>
            <person name="Hofmann A."/>
            <person name="Sternberg P.W."/>
            <person name="Tan P."/>
            <person name="Wang J."/>
            <person name="Gasser R.B."/>
        </authorList>
    </citation>
    <scope>NUCLEOTIDE SEQUENCE [LARGE SCALE GENOMIC DNA]</scope>
</reference>
<proteinExistence type="predicted"/>
<dbReference type="EMBL" id="KL596975">
    <property type="protein sequence ID" value="KER21326.1"/>
    <property type="molecule type" value="Genomic_DNA"/>
</dbReference>
<dbReference type="OrthoDB" id="10607927at2759"/>
<gene>
    <name evidence="1" type="ORF">T265_10328</name>
</gene>
<dbReference type="CTD" id="20324496"/>
<keyword evidence="2" id="KW-1185">Reference proteome</keyword>
<dbReference type="AlphaFoldDB" id="A0A074Z2N7"/>
<dbReference type="RefSeq" id="XP_009174928.1">
    <property type="nucleotide sequence ID" value="XM_009176664.1"/>
</dbReference>
<sequence length="176" mass="20488">MNLSWKQLGSGVELVVFAVNGTSGREGTVDRRNGIVEAPLFRDDHSSSRLESVQRSFTKQLFPRSNPLSYRSRCQTLGFKPLWLRQFKMNRTLFHRLMHKNPFIAEFRLNVNSRPRYRFRNSCNLVVPTSSYKRNYHFTASSATCLYRRLFAVCLSELTELFLLVMLSPRLEKTGS</sequence>
<evidence type="ECO:0000313" key="2">
    <source>
        <dbReference type="Proteomes" id="UP000054324"/>
    </source>
</evidence>
<evidence type="ECO:0000313" key="1">
    <source>
        <dbReference type="EMBL" id="KER21326.1"/>
    </source>
</evidence>
<dbReference type="Proteomes" id="UP000054324">
    <property type="component" value="Unassembled WGS sequence"/>
</dbReference>
<name>A0A074Z2N7_OPIVI</name>
<dbReference type="KEGG" id="ovi:T265_10328"/>
<accession>A0A074Z2N7</accession>